<keyword evidence="3" id="KW-1185">Reference proteome</keyword>
<reference evidence="2 3" key="1">
    <citation type="journal article" date="2019" name="Sci. Rep.">
        <title>Orb-weaving spider Araneus ventricosus genome elucidates the spidroin gene catalogue.</title>
        <authorList>
            <person name="Kono N."/>
            <person name="Nakamura H."/>
            <person name="Ohtoshi R."/>
            <person name="Moran D.A.P."/>
            <person name="Shinohara A."/>
            <person name="Yoshida Y."/>
            <person name="Fujiwara M."/>
            <person name="Mori M."/>
            <person name="Tomita M."/>
            <person name="Arakawa K."/>
        </authorList>
    </citation>
    <scope>NUCLEOTIDE SEQUENCE [LARGE SCALE GENOMIC DNA]</scope>
</reference>
<dbReference type="EMBL" id="BGPR01121889">
    <property type="protein sequence ID" value="GBN22678.1"/>
    <property type="molecule type" value="Genomic_DNA"/>
</dbReference>
<accession>A0A4Y2Q150</accession>
<dbReference type="Proteomes" id="UP000499080">
    <property type="component" value="Unassembled WGS sequence"/>
</dbReference>
<name>A0A4Y2Q150_ARAVE</name>
<proteinExistence type="predicted"/>
<evidence type="ECO:0000313" key="3">
    <source>
        <dbReference type="Proteomes" id="UP000499080"/>
    </source>
</evidence>
<protein>
    <submittedName>
        <fullName evidence="2">Uncharacterized protein</fullName>
    </submittedName>
</protein>
<comment type="caution">
    <text evidence="2">The sequence shown here is derived from an EMBL/GenBank/DDBJ whole genome shotgun (WGS) entry which is preliminary data.</text>
</comment>
<evidence type="ECO:0000313" key="2">
    <source>
        <dbReference type="EMBL" id="GBN56257.1"/>
    </source>
</evidence>
<evidence type="ECO:0000313" key="1">
    <source>
        <dbReference type="EMBL" id="GBN22678.1"/>
    </source>
</evidence>
<dbReference type="AlphaFoldDB" id="A0A4Y2Q150"/>
<sequence length="148" mass="17080">MPWFCREKKDVSTQVDCHDFPDRNGTLPTPVHDTNPFANMSINPYSDTEGLFPNPFLGCELMEGLQNPFLDKNEKLLLINTGETWIPLISSNPFFDDCVADASTYILNPSDDPMKNVPQSPMNYKTHCQEWVQKHREYHVKKLRSFSL</sequence>
<organism evidence="2 3">
    <name type="scientific">Araneus ventricosus</name>
    <name type="common">Orbweaver spider</name>
    <name type="synonym">Epeira ventricosa</name>
    <dbReference type="NCBI Taxonomy" id="182803"/>
    <lineage>
        <taxon>Eukaryota</taxon>
        <taxon>Metazoa</taxon>
        <taxon>Ecdysozoa</taxon>
        <taxon>Arthropoda</taxon>
        <taxon>Chelicerata</taxon>
        <taxon>Arachnida</taxon>
        <taxon>Araneae</taxon>
        <taxon>Araneomorphae</taxon>
        <taxon>Entelegynae</taxon>
        <taxon>Araneoidea</taxon>
        <taxon>Araneidae</taxon>
        <taxon>Araneus</taxon>
    </lineage>
</organism>
<gene>
    <name evidence="1" type="ORF">AVEN_4457_1</name>
    <name evidence="2" type="ORF">AVEN_96236_1</name>
</gene>
<dbReference type="EMBL" id="BGPR01135716">
    <property type="protein sequence ID" value="GBN56257.1"/>
    <property type="molecule type" value="Genomic_DNA"/>
</dbReference>